<gene>
    <name evidence="1" type="ORF">SAMN02910262_01150</name>
</gene>
<evidence type="ECO:0008006" key="3">
    <source>
        <dbReference type="Google" id="ProtNLM"/>
    </source>
</evidence>
<dbReference type="EMBL" id="FOZC01000005">
    <property type="protein sequence ID" value="SFR73615.1"/>
    <property type="molecule type" value="Genomic_DNA"/>
</dbReference>
<sequence length="664" mass="78261">MAYSMLDNSRIKRIEQLPNSLEGAVLSFIRERCTKLRFDKSKTEVRSEEPADFEGTSLKANQIPLNMEKDIDRLCLENALDRFLKSGRKDDAFDVYFCYLEMFIGDYEKTRRMIELLSEFEANGSGLLMKHRDHYVHSVYVFSLGLAIYETNTKYRATYKKNYALTDDAEAAAHYLKFWGLASLFHDIGYPFELPFEQVCSYFEVSDEKRSDRPFVAYRSLDSLVQIKEESARNQLRKIFNDKEFDSTNELYAYLLSDKLGQEYGFTEDKMLEYLTEKPTKPEKFNFFMDHAYFSATVLFKKLFAEMQLPMEPEHLDALTAILMHNSLYKFCIADYKNKIHPLRAEFHPLAYMLMLCDELQCWDRTAYGRNSKKELHPMGCTFDFTDDHIQATYLYDESENGKINLFKDRYVQWMQDGQRKGEKCPKLKAYSGMYITENGKSEFQADIERIVDLSEITLGVDTRITKNPHVGNRGSLSDSSFINLYNFAVVLNARWESADWKKMKAAGKEEQFLNNDEVKDRYVESFKKLSLEYKLSNINQAKAFAKYLSEIGCFYTNKDVDYDRIENFNRDELLKIGVLEHQRWLQEHYDMGWTYGTPEKEKRELVRQHKDMIPEFTGFEVSDEDALANYKRLDKEEQDKDTEPMECMLAMLRMFDGLRIYRM</sequence>
<organism evidence="1 2">
    <name type="scientific">[Clostridium] aminophilum</name>
    <dbReference type="NCBI Taxonomy" id="1526"/>
    <lineage>
        <taxon>Bacteria</taxon>
        <taxon>Bacillati</taxon>
        <taxon>Bacillota</taxon>
        <taxon>Clostridia</taxon>
        <taxon>Lachnospirales</taxon>
        <taxon>Lachnospiraceae</taxon>
    </lineage>
</organism>
<dbReference type="RefSeq" id="WP_038288890.1">
    <property type="nucleotide sequence ID" value="NZ_FOZC01000005.1"/>
</dbReference>
<evidence type="ECO:0000313" key="2">
    <source>
        <dbReference type="Proteomes" id="UP000214760"/>
    </source>
</evidence>
<evidence type="ECO:0000313" key="1">
    <source>
        <dbReference type="EMBL" id="SFR73615.1"/>
    </source>
</evidence>
<proteinExistence type="predicted"/>
<protein>
    <recommendedName>
        <fullName evidence="3">HD domain-containing protein</fullName>
    </recommendedName>
</protein>
<dbReference type="Proteomes" id="UP000214760">
    <property type="component" value="Unassembled WGS sequence"/>
</dbReference>
<dbReference type="Gene3D" id="6.20.350.10">
    <property type="match status" value="1"/>
</dbReference>
<dbReference type="AlphaFoldDB" id="A0A1I6J3L4"/>
<reference evidence="1 2" key="1">
    <citation type="submission" date="2016-10" db="EMBL/GenBank/DDBJ databases">
        <authorList>
            <person name="de Groot N.N."/>
        </authorList>
    </citation>
    <scope>NUCLEOTIDE SEQUENCE [LARGE SCALE GENOMIC DNA]</scope>
    <source>
        <strain evidence="1 2">F</strain>
    </source>
</reference>
<name>A0A1I6J3L4_9FIRM</name>
<accession>A0A1I6J3L4</accession>